<dbReference type="PANTHER" id="PTHR43394">
    <property type="entry name" value="ATP-DEPENDENT PERMEASE MDL1, MITOCHONDRIAL"/>
    <property type="match status" value="1"/>
</dbReference>
<reference evidence="1 2" key="1">
    <citation type="submission" date="2018-11" db="EMBL/GenBank/DDBJ databases">
        <title>Genomes From Bacteria Associated with the Canine Oral Cavity: a Test Case for Automated Genome-Based Taxonomic Assignment.</title>
        <authorList>
            <person name="Coil D.A."/>
            <person name="Jospin G."/>
            <person name="Darling A.E."/>
            <person name="Wallis C."/>
            <person name="Davis I.J."/>
            <person name="Harris S."/>
            <person name="Eisen J.A."/>
            <person name="Holcombe L.J."/>
            <person name="O'Flynn C."/>
        </authorList>
    </citation>
    <scope>NUCLEOTIDE SEQUENCE [LARGE SCALE GENOMIC DNA]</scope>
    <source>
        <strain evidence="1 2">OH2617_COT-023</strain>
    </source>
</reference>
<proteinExistence type="predicted"/>
<evidence type="ECO:0000313" key="1">
    <source>
        <dbReference type="EMBL" id="RRD59308.1"/>
    </source>
</evidence>
<dbReference type="GO" id="GO:0015421">
    <property type="term" value="F:ABC-type oligopeptide transporter activity"/>
    <property type="evidence" value="ECO:0007669"/>
    <property type="project" value="TreeGrafter"/>
</dbReference>
<organism evidence="1 2">
    <name type="scientific">Tannerella forsythia</name>
    <name type="common">Bacteroides forsythus</name>
    <dbReference type="NCBI Taxonomy" id="28112"/>
    <lineage>
        <taxon>Bacteria</taxon>
        <taxon>Pseudomonadati</taxon>
        <taxon>Bacteroidota</taxon>
        <taxon>Bacteroidia</taxon>
        <taxon>Bacteroidales</taxon>
        <taxon>Tannerellaceae</taxon>
        <taxon>Tannerella</taxon>
    </lineage>
</organism>
<dbReference type="Proteomes" id="UP000278609">
    <property type="component" value="Unassembled WGS sequence"/>
</dbReference>
<dbReference type="Gene3D" id="3.40.50.300">
    <property type="entry name" value="P-loop containing nucleotide triphosphate hydrolases"/>
    <property type="match status" value="1"/>
</dbReference>
<dbReference type="PANTHER" id="PTHR43394:SF19">
    <property type="entry name" value="ABC TRANSPORTER B FAMILY"/>
    <property type="match status" value="1"/>
</dbReference>
<dbReference type="EMBL" id="RQYS01000047">
    <property type="protein sequence ID" value="RRD59308.1"/>
    <property type="molecule type" value="Genomic_DNA"/>
</dbReference>
<dbReference type="SUPFAM" id="SSF52540">
    <property type="entry name" value="P-loop containing nucleoside triphosphate hydrolases"/>
    <property type="match status" value="1"/>
</dbReference>
<dbReference type="AlphaFoldDB" id="A0A3P1XML8"/>
<sequence>MLIIAHRMRTVANAHKVVVLKEGCVAEQGHPAERMKQGGEFARMVERQSKAG</sequence>
<accession>A0A3P1XML8</accession>
<dbReference type="InterPro" id="IPR039421">
    <property type="entry name" value="Type_1_exporter"/>
</dbReference>
<comment type="caution">
    <text evidence="1">The sequence shown here is derived from an EMBL/GenBank/DDBJ whole genome shotgun (WGS) entry which is preliminary data.</text>
</comment>
<dbReference type="InterPro" id="IPR027417">
    <property type="entry name" value="P-loop_NTPase"/>
</dbReference>
<evidence type="ECO:0000313" key="2">
    <source>
        <dbReference type="Proteomes" id="UP000278609"/>
    </source>
</evidence>
<protein>
    <submittedName>
        <fullName evidence="1">ABC transporter permease</fullName>
    </submittedName>
</protein>
<dbReference type="RefSeq" id="WP_124752177.1">
    <property type="nucleotide sequence ID" value="NZ_RQYS01000047.1"/>
</dbReference>
<name>A0A3P1XML8_TANFO</name>
<gene>
    <name evidence="1" type="ORF">EII40_10375</name>
</gene>
<dbReference type="OrthoDB" id="2328604at2"/>